<dbReference type="RefSeq" id="WP_028282684.1">
    <property type="nucleotide sequence ID" value="NZ_JACXXH010000004.1"/>
</dbReference>
<gene>
    <name evidence="2" type="ORF">IEG06_08180</name>
</gene>
<dbReference type="Proteomes" id="UP000627521">
    <property type="component" value="Unassembled WGS sequence"/>
</dbReference>
<reference evidence="2 3" key="1">
    <citation type="submission" date="2020-09" db="EMBL/GenBank/DDBJ databases">
        <title>Bacillus nautilus sp. nov., Chryseoglobus crepusculi sp. nov, and Psychrobacter noctis sp. nov., isolated from deep-sea sponges from the equatorial Atlantic.</title>
        <authorList>
            <person name="Stennett H.L."/>
            <person name="Williams S.E."/>
        </authorList>
    </citation>
    <scope>NUCLEOTIDE SEQUENCE [LARGE SCALE GENOMIC DNA]</scope>
    <source>
        <strain evidence="2 3">28M-24</strain>
    </source>
</reference>
<feature type="chain" id="PRO_5046934663" evidence="1">
    <location>
        <begin position="19"/>
        <end position="323"/>
    </location>
</feature>
<organism evidence="2 3">
    <name type="scientific">Olleya marilimosa</name>
    <dbReference type="NCBI Taxonomy" id="272164"/>
    <lineage>
        <taxon>Bacteria</taxon>
        <taxon>Pseudomonadati</taxon>
        <taxon>Bacteroidota</taxon>
        <taxon>Flavobacteriia</taxon>
        <taxon>Flavobacteriales</taxon>
        <taxon>Flavobacteriaceae</taxon>
    </lineage>
</organism>
<sequence>MRGVILMCLLFCVNSVFGQSEQSVNPQNSEQPVKVLDTVKWKQLNKVGLDINEVTFVNWNAGGANSISALLAIKSSLRYKKNNLIWFNEVRTRYGVNKQENQRLRKTEDELELISTLGFRKDTITNWYYSGRFNFKTQYANGYNYPNRDNAISRFMAPGYLFIGGGVEYGKNIEKLSFYMSPLTFKATFVLDQELADKGSFGVTPAIFDALGNKVVEGENVRTEMGVLVTNSYETQVLENIYIKNRVSLYTDYLNSFGNIDVDWEVVFDFKVNDFVKATLGSHLRYDNDVKIIEETEIEDEFAERGASLQWKQLLGIGVIVDF</sequence>
<evidence type="ECO:0000256" key="1">
    <source>
        <dbReference type="SAM" id="SignalP"/>
    </source>
</evidence>
<dbReference type="EMBL" id="JACXXH010000004">
    <property type="protein sequence ID" value="MBD3863426.1"/>
    <property type="molecule type" value="Genomic_DNA"/>
</dbReference>
<evidence type="ECO:0000313" key="2">
    <source>
        <dbReference type="EMBL" id="MBD3863426.1"/>
    </source>
</evidence>
<dbReference type="InterPro" id="IPR021428">
    <property type="entry name" value="DUF3078"/>
</dbReference>
<comment type="caution">
    <text evidence="2">The sequence shown here is derived from an EMBL/GenBank/DDBJ whole genome shotgun (WGS) entry which is preliminary data.</text>
</comment>
<feature type="signal peptide" evidence="1">
    <location>
        <begin position="1"/>
        <end position="18"/>
    </location>
</feature>
<evidence type="ECO:0000313" key="3">
    <source>
        <dbReference type="Proteomes" id="UP000627521"/>
    </source>
</evidence>
<accession>A0ABR8LUR1</accession>
<name>A0ABR8LUR1_9FLAO</name>
<dbReference type="Pfam" id="PF11276">
    <property type="entry name" value="DUF3078"/>
    <property type="match status" value="1"/>
</dbReference>
<protein>
    <submittedName>
        <fullName evidence="2">DUF3078 domain-containing protein</fullName>
    </submittedName>
</protein>
<proteinExistence type="predicted"/>
<keyword evidence="1" id="KW-0732">Signal</keyword>
<keyword evidence="3" id="KW-1185">Reference proteome</keyword>